<evidence type="ECO:0000313" key="1">
    <source>
        <dbReference type="EMBL" id="KAJ3808287.1"/>
    </source>
</evidence>
<proteinExistence type="predicted"/>
<keyword evidence="2" id="KW-1185">Reference proteome</keyword>
<dbReference type="Proteomes" id="UP001163835">
    <property type="component" value="Unassembled WGS sequence"/>
</dbReference>
<protein>
    <submittedName>
        <fullName evidence="1">Uncharacterized protein</fullName>
    </submittedName>
</protein>
<evidence type="ECO:0000313" key="2">
    <source>
        <dbReference type="Proteomes" id="UP001163835"/>
    </source>
</evidence>
<organism evidence="1 2">
    <name type="scientific">Lentinula aff. lateritia</name>
    <dbReference type="NCBI Taxonomy" id="2804960"/>
    <lineage>
        <taxon>Eukaryota</taxon>
        <taxon>Fungi</taxon>
        <taxon>Dikarya</taxon>
        <taxon>Basidiomycota</taxon>
        <taxon>Agaricomycotina</taxon>
        <taxon>Agaricomycetes</taxon>
        <taxon>Agaricomycetidae</taxon>
        <taxon>Agaricales</taxon>
        <taxon>Marasmiineae</taxon>
        <taxon>Omphalotaceae</taxon>
        <taxon>Lentinula</taxon>
    </lineage>
</organism>
<name>A0ACC1TUA0_9AGAR</name>
<gene>
    <name evidence="1" type="ORF">F5876DRAFT_67395</name>
</gene>
<dbReference type="EMBL" id="MU795233">
    <property type="protein sequence ID" value="KAJ3808287.1"/>
    <property type="molecule type" value="Genomic_DNA"/>
</dbReference>
<comment type="caution">
    <text evidence="1">The sequence shown here is derived from an EMBL/GenBank/DDBJ whole genome shotgun (WGS) entry which is preliminary data.</text>
</comment>
<reference evidence="1" key="1">
    <citation type="submission" date="2022-09" db="EMBL/GenBank/DDBJ databases">
        <title>A Global Phylogenomic Analysis of the Shiitake Genus Lentinula.</title>
        <authorList>
            <consortium name="DOE Joint Genome Institute"/>
            <person name="Sierra-Patev S."/>
            <person name="Min B."/>
            <person name="Naranjo-Ortiz M."/>
            <person name="Looney B."/>
            <person name="Konkel Z."/>
            <person name="Slot J.C."/>
            <person name="Sakamoto Y."/>
            <person name="Steenwyk J.L."/>
            <person name="Rokas A."/>
            <person name="Carro J."/>
            <person name="Camarero S."/>
            <person name="Ferreira P."/>
            <person name="Molpeceres G."/>
            <person name="Ruiz-Duenas F.J."/>
            <person name="Serrano A."/>
            <person name="Henrissat B."/>
            <person name="Drula E."/>
            <person name="Hughes K.W."/>
            <person name="Mata J.L."/>
            <person name="Ishikawa N.K."/>
            <person name="Vargas-Isla R."/>
            <person name="Ushijima S."/>
            <person name="Smith C.A."/>
            <person name="Ahrendt S."/>
            <person name="Andreopoulos W."/>
            <person name="He G."/>
            <person name="Labutti K."/>
            <person name="Lipzen A."/>
            <person name="Ng V."/>
            <person name="Riley R."/>
            <person name="Sandor L."/>
            <person name="Barry K."/>
            <person name="Martinez A.T."/>
            <person name="Xiao Y."/>
            <person name="Gibbons J.G."/>
            <person name="Terashima K."/>
            <person name="Grigoriev I.V."/>
            <person name="Hibbett D.S."/>
        </authorList>
    </citation>
    <scope>NUCLEOTIDE SEQUENCE</scope>
    <source>
        <strain evidence="1">TMI1499</strain>
    </source>
</reference>
<sequence>MSSSIESGKIFNVVEPTGADAARAETTAAQAQAEAPTHAAARVIEHNAEQVQGAAESAALAAKSLGKEFTGEPPSVADQLQAKTNSAVAQGQADVETAKVQGQSYLDQAKSLAGSALATAQSYLPNSNPATHPSTGGSTATTDTLAQIQAGAATALATGKEYLDSAQSAAQPHIERAVEAAQPHINRVSESASNYMHNVGGETDTSTSAPLKIPATSAPLESGPHTVGTPYPSTTTKVGE</sequence>
<accession>A0ACC1TUA0</accession>